<dbReference type="OrthoDB" id="9778383at2"/>
<evidence type="ECO:0000259" key="6">
    <source>
        <dbReference type="Pfam" id="PF13193"/>
    </source>
</evidence>
<dbReference type="GO" id="GO:0016405">
    <property type="term" value="F:CoA-ligase activity"/>
    <property type="evidence" value="ECO:0007669"/>
    <property type="project" value="UniProtKB-ARBA"/>
</dbReference>
<evidence type="ECO:0000256" key="4">
    <source>
        <dbReference type="ARBA" id="ARBA00022840"/>
    </source>
</evidence>
<dbReference type="GO" id="GO:0015645">
    <property type="term" value="F:fatty acid ligase activity"/>
    <property type="evidence" value="ECO:0007669"/>
    <property type="project" value="TreeGrafter"/>
</dbReference>
<dbReference type="PANTHER" id="PTHR43605:SF10">
    <property type="entry name" value="ACYL-COA SYNTHETASE MEDIUM CHAIN FAMILY MEMBER 3"/>
    <property type="match status" value="1"/>
</dbReference>
<dbReference type="FunFam" id="3.30.300.30:FF:000005">
    <property type="entry name" value="Acyl-coenzyme A synthetase ACSM5, mitochondrial"/>
    <property type="match status" value="1"/>
</dbReference>
<name>A0A2N5HSK3_9BACI</name>
<keyword evidence="2 7" id="KW-0436">Ligase</keyword>
<evidence type="ECO:0000313" key="7">
    <source>
        <dbReference type="EMBL" id="PLS08492.1"/>
    </source>
</evidence>
<dbReference type="Proteomes" id="UP000234950">
    <property type="component" value="Unassembled WGS sequence"/>
</dbReference>
<evidence type="ECO:0000313" key="8">
    <source>
        <dbReference type="Proteomes" id="UP000234950"/>
    </source>
</evidence>
<dbReference type="PROSITE" id="PS00455">
    <property type="entry name" value="AMP_BINDING"/>
    <property type="match status" value="1"/>
</dbReference>
<dbReference type="Gene3D" id="3.30.300.30">
    <property type="match status" value="1"/>
</dbReference>
<dbReference type="Pfam" id="PF00501">
    <property type="entry name" value="AMP-binding"/>
    <property type="match status" value="1"/>
</dbReference>
<dbReference type="GO" id="GO:0004321">
    <property type="term" value="F:fatty-acyl-CoA synthase activity"/>
    <property type="evidence" value="ECO:0007669"/>
    <property type="project" value="TreeGrafter"/>
</dbReference>
<dbReference type="SUPFAM" id="SSF56801">
    <property type="entry name" value="Acetyl-CoA synthetase-like"/>
    <property type="match status" value="1"/>
</dbReference>
<dbReference type="EMBL" id="PGVE01000017">
    <property type="protein sequence ID" value="PLS08492.1"/>
    <property type="molecule type" value="Genomic_DNA"/>
</dbReference>
<evidence type="ECO:0000259" key="5">
    <source>
        <dbReference type="Pfam" id="PF00501"/>
    </source>
</evidence>
<dbReference type="Pfam" id="PF13193">
    <property type="entry name" value="AMP-binding_C"/>
    <property type="match status" value="1"/>
</dbReference>
<dbReference type="InterPro" id="IPR042099">
    <property type="entry name" value="ANL_N_sf"/>
</dbReference>
<protein>
    <submittedName>
        <fullName evidence="7">Acyl--CoA ligase</fullName>
    </submittedName>
</protein>
<dbReference type="InterPro" id="IPR045851">
    <property type="entry name" value="AMP-bd_C_sf"/>
</dbReference>
<dbReference type="PANTHER" id="PTHR43605">
    <property type="entry name" value="ACYL-COENZYME A SYNTHETASE"/>
    <property type="match status" value="1"/>
</dbReference>
<organism evidence="7 8">
    <name type="scientific">Neobacillus cucumis</name>
    <dbReference type="NCBI Taxonomy" id="1740721"/>
    <lineage>
        <taxon>Bacteria</taxon>
        <taxon>Bacillati</taxon>
        <taxon>Bacillota</taxon>
        <taxon>Bacilli</taxon>
        <taxon>Bacillales</taxon>
        <taxon>Bacillaceae</taxon>
        <taxon>Neobacillus</taxon>
    </lineage>
</organism>
<keyword evidence="4" id="KW-0067">ATP-binding</keyword>
<dbReference type="InterPro" id="IPR051087">
    <property type="entry name" value="Mitochondrial_ACSM"/>
</dbReference>
<dbReference type="InterPro" id="IPR025110">
    <property type="entry name" value="AMP-bd_C"/>
</dbReference>
<sequence>MCFNFTDWRLTPVDFKSLIAPEHFNLASEISKHVSDKIALRWENESGETKTITYDALNKKANKLANGLTKLGLNKGDRVVVMTTRLIESYVIYLACLKAGIVISPSSELLRAKDLVYRLNHSEAKAVISYYNLIKEFDQITEETPYLQFKIAFGQEVPNWLSMEALMEEESDTFTDADTLKDDFAFLAYTSGTTGQPKGVVHSHGWGYAHLRIAASKWLNISEDDLVWATAAPGWQKWVWSPFLSILGSGATGFVYNGRFQPHKYLQLLQDNKVNVLCCTPTEYRMMAKLDDLSTLDLTPLHTAVSAGEALNREVIDVFKNEFNILIRDGYGQTESTLLIANLNTNVNKLGSMGQPLMPEYIEVVDEDGQPSPVDQVGTIAIKKDFPALFQHYYKNPESTAASYIGDYFLTGDRAFKDVDNYYWFQGRKDDVIISSGYTIGPFEVEDALMKHKAVKECAVVASPDPVRGNVVKACIVLKDGIEGTTELTKELQSFVKNLTAPYKYPRVIEYLEALPKTDSGKIRRVALRPQK</sequence>
<gene>
    <name evidence="7" type="ORF">CVD27_03570</name>
</gene>
<evidence type="ECO:0000256" key="2">
    <source>
        <dbReference type="ARBA" id="ARBA00022598"/>
    </source>
</evidence>
<dbReference type="GO" id="GO:0005524">
    <property type="term" value="F:ATP binding"/>
    <property type="evidence" value="ECO:0007669"/>
    <property type="project" value="UniProtKB-KW"/>
</dbReference>
<dbReference type="Gene3D" id="3.40.50.12780">
    <property type="entry name" value="N-terminal domain of ligase-like"/>
    <property type="match status" value="1"/>
</dbReference>
<evidence type="ECO:0000256" key="3">
    <source>
        <dbReference type="ARBA" id="ARBA00022741"/>
    </source>
</evidence>
<dbReference type="AlphaFoldDB" id="A0A2N5HSK3"/>
<comment type="caution">
    <text evidence="7">The sequence shown here is derived from an EMBL/GenBank/DDBJ whole genome shotgun (WGS) entry which is preliminary data.</text>
</comment>
<keyword evidence="3" id="KW-0547">Nucleotide-binding</keyword>
<keyword evidence="8" id="KW-1185">Reference proteome</keyword>
<feature type="domain" description="AMP-binding enzyme C-terminal" evidence="6">
    <location>
        <begin position="444"/>
        <end position="522"/>
    </location>
</feature>
<evidence type="ECO:0000256" key="1">
    <source>
        <dbReference type="ARBA" id="ARBA00006432"/>
    </source>
</evidence>
<dbReference type="GO" id="GO:0006633">
    <property type="term" value="P:fatty acid biosynthetic process"/>
    <property type="evidence" value="ECO:0007669"/>
    <property type="project" value="TreeGrafter"/>
</dbReference>
<proteinExistence type="inferred from homology"/>
<feature type="domain" description="AMP-dependent synthetase/ligase" evidence="5">
    <location>
        <begin position="34"/>
        <end position="394"/>
    </location>
</feature>
<dbReference type="InterPro" id="IPR020845">
    <property type="entry name" value="AMP-binding_CS"/>
</dbReference>
<dbReference type="GO" id="GO:0006637">
    <property type="term" value="P:acyl-CoA metabolic process"/>
    <property type="evidence" value="ECO:0007669"/>
    <property type="project" value="TreeGrafter"/>
</dbReference>
<reference evidence="7 8" key="1">
    <citation type="submission" date="2017-11" db="EMBL/GenBank/DDBJ databases">
        <title>Comparitive Functional Genomics of Dry Heat Resistant strains isolated from the Viking Spacecraft.</title>
        <authorList>
            <person name="Seuylemezian A."/>
            <person name="Cooper K."/>
            <person name="Vaishampayan P."/>
        </authorList>
    </citation>
    <scope>NUCLEOTIDE SEQUENCE [LARGE SCALE GENOMIC DNA]</scope>
    <source>
        <strain evidence="7 8">V32-6</strain>
    </source>
</reference>
<comment type="similarity">
    <text evidence="1">Belongs to the ATP-dependent AMP-binding enzyme family.</text>
</comment>
<dbReference type="InterPro" id="IPR000873">
    <property type="entry name" value="AMP-dep_synth/lig_dom"/>
</dbReference>
<accession>A0A2N5HSK3</accession>